<dbReference type="Gene3D" id="3.40.50.1820">
    <property type="entry name" value="alpha/beta hydrolase"/>
    <property type="match status" value="1"/>
</dbReference>
<dbReference type="AlphaFoldDB" id="A0A2T4TWQ0"/>
<dbReference type="InterPro" id="IPR050266">
    <property type="entry name" value="AB_hydrolase_sf"/>
</dbReference>
<proteinExistence type="predicted"/>
<evidence type="ECO:0000256" key="1">
    <source>
        <dbReference type="ARBA" id="ARBA00022801"/>
    </source>
</evidence>
<reference evidence="3 4" key="1">
    <citation type="submission" date="2017-09" db="EMBL/GenBank/DDBJ databases">
        <title>Bloom of a denitrifying methanotroph, Candidatus Methylomirabilis limnetica, in a deep stratified lake.</title>
        <authorList>
            <person name="Graf J.S."/>
            <person name="Marchant H.K."/>
            <person name="Tienken D."/>
            <person name="Hach P.F."/>
            <person name="Brand A."/>
            <person name="Schubert C.J."/>
            <person name="Kuypers M.M."/>
            <person name="Milucka J."/>
        </authorList>
    </citation>
    <scope>NUCLEOTIDE SEQUENCE [LARGE SCALE GENOMIC DNA]</scope>
    <source>
        <strain evidence="3 4">Zug</strain>
    </source>
</reference>
<reference evidence="4" key="2">
    <citation type="journal article" date="2018" name="Environ. Microbiol.">
        <title>Bloom of a denitrifying methanotroph, 'Candidatus Methylomirabilis limnetica', in a deep stratified lake.</title>
        <authorList>
            <person name="Graf J.S."/>
            <person name="Mayr M.J."/>
            <person name="Marchant H.K."/>
            <person name="Tienken D."/>
            <person name="Hach P.F."/>
            <person name="Brand A."/>
            <person name="Schubert C.J."/>
            <person name="Kuypers M.M."/>
            <person name="Milucka J."/>
        </authorList>
    </citation>
    <scope>NUCLEOTIDE SEQUENCE [LARGE SCALE GENOMIC DNA]</scope>
    <source>
        <strain evidence="4">Zug</strain>
    </source>
</reference>
<dbReference type="PANTHER" id="PTHR43798">
    <property type="entry name" value="MONOACYLGLYCEROL LIPASE"/>
    <property type="match status" value="1"/>
</dbReference>
<protein>
    <submittedName>
        <fullName evidence="3">Alpha/beta hydrolase</fullName>
    </submittedName>
</protein>
<gene>
    <name evidence="3" type="ORF">CLG94_09705</name>
</gene>
<sequence>MPYVQVGRTRIHFVEQGPSLASHLSPIVFIHGAGGSHQVWLQQLKSLGRRRKAIAVDLPGHGDSNGSGADRIEAYRDIVKGCIAALGLDRIVMVGHSMGGAITQSIALAYPELLAAIVLVGSGVRLRVQPQILAGLRDDAGRAVDLIIKLVHAPGTPAEVLKQDADAMLRISIPVIEGDLLACDAFDLMEQVKAVSIPALVICGTDDLVTPPKYAEYLHSQINGSQLQLVPAASHMVMMEQPDEVNRGIEAFLDRLGC</sequence>
<dbReference type="GO" id="GO:0016787">
    <property type="term" value="F:hydrolase activity"/>
    <property type="evidence" value="ECO:0007669"/>
    <property type="project" value="UniProtKB-KW"/>
</dbReference>
<evidence type="ECO:0000313" key="3">
    <source>
        <dbReference type="EMBL" id="PTL35534.1"/>
    </source>
</evidence>
<dbReference type="EMBL" id="NVQC01000023">
    <property type="protein sequence ID" value="PTL35534.1"/>
    <property type="molecule type" value="Genomic_DNA"/>
</dbReference>
<dbReference type="PRINTS" id="PR00111">
    <property type="entry name" value="ABHYDROLASE"/>
</dbReference>
<evidence type="ECO:0000313" key="4">
    <source>
        <dbReference type="Proteomes" id="UP000241436"/>
    </source>
</evidence>
<dbReference type="InterPro" id="IPR029058">
    <property type="entry name" value="AB_hydrolase_fold"/>
</dbReference>
<name>A0A2T4TWQ0_9BACT</name>
<keyword evidence="1 3" id="KW-0378">Hydrolase</keyword>
<accession>A0A2T4TWQ0</accession>
<dbReference type="SUPFAM" id="SSF53474">
    <property type="entry name" value="alpha/beta-Hydrolases"/>
    <property type="match status" value="1"/>
</dbReference>
<comment type="caution">
    <text evidence="3">The sequence shown here is derived from an EMBL/GenBank/DDBJ whole genome shotgun (WGS) entry which is preliminary data.</text>
</comment>
<keyword evidence="4" id="KW-1185">Reference proteome</keyword>
<organism evidence="3 4">
    <name type="scientific">Candidatus Methylomirabilis limnetica</name>
    <dbReference type="NCBI Taxonomy" id="2033718"/>
    <lineage>
        <taxon>Bacteria</taxon>
        <taxon>Candidatus Methylomirabilota</taxon>
        <taxon>Candidatus Methylomirabilia</taxon>
        <taxon>Candidatus Methylomirabilales</taxon>
        <taxon>Candidatus Methylomirabilaceae</taxon>
        <taxon>Candidatus Methylomirabilis</taxon>
    </lineage>
</organism>
<evidence type="ECO:0000259" key="2">
    <source>
        <dbReference type="Pfam" id="PF12697"/>
    </source>
</evidence>
<dbReference type="RefSeq" id="WP_107563060.1">
    <property type="nucleotide sequence ID" value="NZ_NVQC01000023.1"/>
</dbReference>
<dbReference type="GO" id="GO:0016020">
    <property type="term" value="C:membrane"/>
    <property type="evidence" value="ECO:0007669"/>
    <property type="project" value="TreeGrafter"/>
</dbReference>
<dbReference type="PANTHER" id="PTHR43798:SF31">
    <property type="entry name" value="AB HYDROLASE SUPERFAMILY PROTEIN YCLE"/>
    <property type="match status" value="1"/>
</dbReference>
<dbReference type="Proteomes" id="UP000241436">
    <property type="component" value="Unassembled WGS sequence"/>
</dbReference>
<dbReference type="OrthoDB" id="9775557at2"/>
<dbReference type="Pfam" id="PF12697">
    <property type="entry name" value="Abhydrolase_6"/>
    <property type="match status" value="1"/>
</dbReference>
<dbReference type="InterPro" id="IPR000073">
    <property type="entry name" value="AB_hydrolase_1"/>
</dbReference>
<feature type="domain" description="AB hydrolase-1" evidence="2">
    <location>
        <begin position="27"/>
        <end position="246"/>
    </location>
</feature>